<dbReference type="RefSeq" id="WP_141635810.1">
    <property type="nucleotide sequence ID" value="NZ_VIGB01000003.1"/>
</dbReference>
<name>A0A540W8H1_9ACTN</name>
<proteinExistence type="predicted"/>
<gene>
    <name evidence="2" type="ORF">E6W39_27675</name>
</gene>
<organism evidence="2 3">
    <name type="scientific">Kitasatospora acidiphila</name>
    <dbReference type="NCBI Taxonomy" id="2567942"/>
    <lineage>
        <taxon>Bacteria</taxon>
        <taxon>Bacillati</taxon>
        <taxon>Actinomycetota</taxon>
        <taxon>Actinomycetes</taxon>
        <taxon>Kitasatosporales</taxon>
        <taxon>Streptomycetaceae</taxon>
        <taxon>Kitasatospora</taxon>
    </lineage>
</organism>
<evidence type="ECO:0000313" key="2">
    <source>
        <dbReference type="EMBL" id="TQF05323.1"/>
    </source>
</evidence>
<dbReference type="Proteomes" id="UP000319103">
    <property type="component" value="Unassembled WGS sequence"/>
</dbReference>
<dbReference type="Pfam" id="PF07883">
    <property type="entry name" value="Cupin_2"/>
    <property type="match status" value="1"/>
</dbReference>
<dbReference type="InterPro" id="IPR014710">
    <property type="entry name" value="RmlC-like_jellyroll"/>
</dbReference>
<evidence type="ECO:0000259" key="1">
    <source>
        <dbReference type="Pfam" id="PF07883"/>
    </source>
</evidence>
<dbReference type="EMBL" id="VIGB01000003">
    <property type="protein sequence ID" value="TQF05323.1"/>
    <property type="molecule type" value="Genomic_DNA"/>
</dbReference>
<dbReference type="InterPro" id="IPR013096">
    <property type="entry name" value="Cupin_2"/>
</dbReference>
<evidence type="ECO:0000313" key="3">
    <source>
        <dbReference type="Proteomes" id="UP000319103"/>
    </source>
</evidence>
<dbReference type="InterPro" id="IPR011051">
    <property type="entry name" value="RmlC_Cupin_sf"/>
</dbReference>
<protein>
    <submittedName>
        <fullName evidence="2">Cupin domain-containing protein</fullName>
    </submittedName>
</protein>
<sequence>MAVIRTVTLAPGESTGWHYHPAMVRAVLLSGVLTRVFEDGTVKTTQPGQFLTELPNQRHIGHNVGRETVVILANYQQRAGCPLVVPAAPTEQGAAAELAVVAQTLSDQRITSASGDRAG</sequence>
<dbReference type="OrthoDB" id="129561at2"/>
<dbReference type="Gene3D" id="2.60.120.10">
    <property type="entry name" value="Jelly Rolls"/>
    <property type="match status" value="1"/>
</dbReference>
<comment type="caution">
    <text evidence="2">The sequence shown here is derived from an EMBL/GenBank/DDBJ whole genome shotgun (WGS) entry which is preliminary data.</text>
</comment>
<accession>A0A540W8H1</accession>
<dbReference type="AlphaFoldDB" id="A0A540W8H1"/>
<feature type="domain" description="Cupin type-2" evidence="1">
    <location>
        <begin position="6"/>
        <end position="72"/>
    </location>
</feature>
<keyword evidence="3" id="KW-1185">Reference proteome</keyword>
<dbReference type="SUPFAM" id="SSF51182">
    <property type="entry name" value="RmlC-like cupins"/>
    <property type="match status" value="1"/>
</dbReference>
<reference evidence="2 3" key="1">
    <citation type="submission" date="2019-06" db="EMBL/GenBank/DDBJ databases">
        <title>Description of Kitasatospora acidophila sp. nov. isolated from pine grove soil, and reclassification of Streptomyces novaecaesareae to Kitasatospora novaeceasareae comb. nov.</title>
        <authorList>
            <person name="Kim M.J."/>
        </authorList>
    </citation>
    <scope>NUCLEOTIDE SEQUENCE [LARGE SCALE GENOMIC DNA]</scope>
    <source>
        <strain evidence="2 3">MMS16-CNU292</strain>
    </source>
</reference>